<name>A0A381RWL5_9ZZZZ</name>
<evidence type="ECO:0000259" key="1">
    <source>
        <dbReference type="PROSITE" id="PS51471"/>
    </source>
</evidence>
<dbReference type="InterPro" id="IPR026992">
    <property type="entry name" value="DIOX_N"/>
</dbReference>
<evidence type="ECO:0000313" key="2">
    <source>
        <dbReference type="EMBL" id="SUZ96255.1"/>
    </source>
</evidence>
<dbReference type="EMBL" id="UINC01002397">
    <property type="protein sequence ID" value="SUZ96255.1"/>
    <property type="molecule type" value="Genomic_DNA"/>
</dbReference>
<dbReference type="Pfam" id="PF14226">
    <property type="entry name" value="DIOX_N"/>
    <property type="match status" value="1"/>
</dbReference>
<dbReference type="Pfam" id="PF03171">
    <property type="entry name" value="2OG-FeII_Oxy"/>
    <property type="match status" value="1"/>
</dbReference>
<accession>A0A381RWL5</accession>
<dbReference type="SUPFAM" id="SSF51197">
    <property type="entry name" value="Clavaminate synthase-like"/>
    <property type="match status" value="1"/>
</dbReference>
<dbReference type="InterPro" id="IPR005123">
    <property type="entry name" value="Oxoglu/Fe-dep_dioxygenase_dom"/>
</dbReference>
<dbReference type="AlphaFoldDB" id="A0A381RWL5"/>
<dbReference type="PROSITE" id="PS51471">
    <property type="entry name" value="FE2OG_OXY"/>
    <property type="match status" value="1"/>
</dbReference>
<dbReference type="InterPro" id="IPR044861">
    <property type="entry name" value="IPNS-like_FE2OG_OXY"/>
</dbReference>
<feature type="domain" description="Fe2OG dioxygenase" evidence="1">
    <location>
        <begin position="164"/>
        <end position="267"/>
    </location>
</feature>
<dbReference type="PANTHER" id="PTHR47990">
    <property type="entry name" value="2-OXOGLUTARATE (2OG) AND FE(II)-DEPENDENT OXYGENASE SUPERFAMILY PROTEIN-RELATED"/>
    <property type="match status" value="1"/>
</dbReference>
<dbReference type="InterPro" id="IPR027443">
    <property type="entry name" value="IPNS-like_sf"/>
</dbReference>
<sequence length="308" mass="35503">MSIVETISYELWDKDPEAFAHQLGKNHKLSGFCGINDHPISNSLVSESIEMFSAFFSLNDDIKMKYFLKDLGGARGYTPYRIETPKGGQHADLKEFWQMGRELPINHPYRKYMFDNQYADEIKEFRIKIIELFNAFDQFGKELMEAVALYLDLEQGYFEPHINNGNSVLRTIHYPPVVEDHGERSGAHGDINLITLLIGGNKPGLEIFVNDQWHPIDTPQSTVVCNIGDMLERFTNNRLPSVLHRVTTPSDIAKNSSRYSIPFFLHPNPDWFIETLSTCIDKDHPNLYPEGIMADDFLQQRLYEIKLL</sequence>
<gene>
    <name evidence="2" type="ORF">METZ01_LOCUS49109</name>
</gene>
<protein>
    <recommendedName>
        <fullName evidence="1">Fe2OG dioxygenase domain-containing protein</fullName>
    </recommendedName>
</protein>
<dbReference type="InterPro" id="IPR050231">
    <property type="entry name" value="Iron_ascorbate_oxido_reductase"/>
</dbReference>
<organism evidence="2">
    <name type="scientific">marine metagenome</name>
    <dbReference type="NCBI Taxonomy" id="408172"/>
    <lineage>
        <taxon>unclassified sequences</taxon>
        <taxon>metagenomes</taxon>
        <taxon>ecological metagenomes</taxon>
    </lineage>
</organism>
<dbReference type="Gene3D" id="2.60.120.330">
    <property type="entry name" value="B-lactam Antibiotic, Isopenicillin N Synthase, Chain"/>
    <property type="match status" value="1"/>
</dbReference>
<proteinExistence type="predicted"/>
<reference evidence="2" key="1">
    <citation type="submission" date="2018-05" db="EMBL/GenBank/DDBJ databases">
        <authorList>
            <person name="Lanie J.A."/>
            <person name="Ng W.-L."/>
            <person name="Kazmierczak K.M."/>
            <person name="Andrzejewski T.M."/>
            <person name="Davidsen T.M."/>
            <person name="Wayne K.J."/>
            <person name="Tettelin H."/>
            <person name="Glass J.I."/>
            <person name="Rusch D."/>
            <person name="Podicherti R."/>
            <person name="Tsui H.-C.T."/>
            <person name="Winkler M.E."/>
        </authorList>
    </citation>
    <scope>NUCLEOTIDE SEQUENCE</scope>
</reference>